<evidence type="ECO:0000313" key="2">
    <source>
        <dbReference type="EMBL" id="CAG9810052.1"/>
    </source>
</evidence>
<dbReference type="Proteomes" id="UP001153620">
    <property type="component" value="Chromosome 4"/>
</dbReference>
<dbReference type="Pfam" id="PF04502">
    <property type="entry name" value="Saf4_Yju2"/>
    <property type="match status" value="1"/>
</dbReference>
<proteinExistence type="inferred from homology"/>
<gene>
    <name evidence="2" type="ORF">CHIRRI_LOCUS12869</name>
</gene>
<accession>A0A9N9S4V2</accession>
<dbReference type="OrthoDB" id="360327at2759"/>
<evidence type="ECO:0000256" key="1">
    <source>
        <dbReference type="ARBA" id="ARBA00005595"/>
    </source>
</evidence>
<dbReference type="GO" id="GO:0071014">
    <property type="term" value="C:post-mRNA release spliceosomal complex"/>
    <property type="evidence" value="ECO:0007669"/>
    <property type="project" value="TreeGrafter"/>
</dbReference>
<dbReference type="InterPro" id="IPR007590">
    <property type="entry name" value="Saf4/Yju2"/>
</dbReference>
<dbReference type="GO" id="GO:0000398">
    <property type="term" value="P:mRNA splicing, via spliceosome"/>
    <property type="evidence" value="ECO:0007669"/>
    <property type="project" value="InterPro"/>
</dbReference>
<evidence type="ECO:0000313" key="3">
    <source>
        <dbReference type="Proteomes" id="UP001153620"/>
    </source>
</evidence>
<dbReference type="EMBL" id="OU895880">
    <property type="protein sequence ID" value="CAG9810052.1"/>
    <property type="molecule type" value="Genomic_DNA"/>
</dbReference>
<evidence type="ECO:0008006" key="4">
    <source>
        <dbReference type="Google" id="ProtNLM"/>
    </source>
</evidence>
<sequence length="323" mass="37352">MGERKGQNKYYPPDFFSNKKTMEKGLDAYHGHHQLRERGKKAHLGILVIRFEMPYNIWCEGCKNHIGMGVRYNAEKQKVGNYYSTPVYEFKMKCHLCNNYIVIKTDPANLDYTIMSGARRQENRWDPTQNEQIVPETKETQRRLFDDAMYKLEHGLKDQKTSEDAKPQICRLFQRNDDVWKDNFEANLKLRATFRKSKKEAKAVEDADNKILSRTSLVGLSLLPETDEDRQLASLLKLHSTKSIQDKSREKFKEIMEKSVLPSSTIVTSFCGMKKEKLLSQKPANLGIVKKKEVDQEPVEKKKKVEAVTSLVAAYSSSSDEDE</sequence>
<protein>
    <recommendedName>
        <fullName evidence="4">Coiled-coil domain-containing protein 130</fullName>
    </recommendedName>
</protein>
<comment type="similarity">
    <text evidence="1">Belongs to the CWC16 family.</text>
</comment>
<keyword evidence="3" id="KW-1185">Reference proteome</keyword>
<dbReference type="PANTHER" id="PTHR12111">
    <property type="entry name" value="SPLICING FACTOR YJU2"/>
    <property type="match status" value="1"/>
</dbReference>
<organism evidence="2 3">
    <name type="scientific">Chironomus riparius</name>
    <dbReference type="NCBI Taxonomy" id="315576"/>
    <lineage>
        <taxon>Eukaryota</taxon>
        <taxon>Metazoa</taxon>
        <taxon>Ecdysozoa</taxon>
        <taxon>Arthropoda</taxon>
        <taxon>Hexapoda</taxon>
        <taxon>Insecta</taxon>
        <taxon>Pterygota</taxon>
        <taxon>Neoptera</taxon>
        <taxon>Endopterygota</taxon>
        <taxon>Diptera</taxon>
        <taxon>Nematocera</taxon>
        <taxon>Chironomoidea</taxon>
        <taxon>Chironomidae</taxon>
        <taxon>Chironominae</taxon>
        <taxon>Chironomus</taxon>
    </lineage>
</organism>
<reference evidence="2" key="2">
    <citation type="submission" date="2022-10" db="EMBL/GenBank/DDBJ databases">
        <authorList>
            <consortium name="ENA_rothamsted_submissions"/>
            <consortium name="culmorum"/>
            <person name="King R."/>
        </authorList>
    </citation>
    <scope>NUCLEOTIDE SEQUENCE</scope>
</reference>
<dbReference type="AlphaFoldDB" id="A0A9N9S4V2"/>
<dbReference type="PANTHER" id="PTHR12111:SF2">
    <property type="entry name" value="SPLICING FACTOR YJU2B-RELATED"/>
    <property type="match status" value="1"/>
</dbReference>
<dbReference type="GO" id="GO:0005684">
    <property type="term" value="C:U2-type spliceosomal complex"/>
    <property type="evidence" value="ECO:0007669"/>
    <property type="project" value="TreeGrafter"/>
</dbReference>
<reference evidence="2" key="1">
    <citation type="submission" date="2022-01" db="EMBL/GenBank/DDBJ databases">
        <authorList>
            <person name="King R."/>
        </authorList>
    </citation>
    <scope>NUCLEOTIDE SEQUENCE</scope>
</reference>
<name>A0A9N9S4V2_9DIPT</name>